<dbReference type="EMBL" id="JALNTZ010000004">
    <property type="protein sequence ID" value="KAJ3653625.1"/>
    <property type="molecule type" value="Genomic_DNA"/>
</dbReference>
<protein>
    <recommendedName>
        <fullName evidence="1">CHK kinase-like domain-containing protein</fullName>
    </recommendedName>
</protein>
<evidence type="ECO:0000313" key="2">
    <source>
        <dbReference type="EMBL" id="KAJ3653625.1"/>
    </source>
</evidence>
<dbReference type="SMART" id="SM00587">
    <property type="entry name" value="CHK"/>
    <property type="match status" value="1"/>
</dbReference>
<dbReference type="SUPFAM" id="SSF56112">
    <property type="entry name" value="Protein kinase-like (PK-like)"/>
    <property type="match status" value="1"/>
</dbReference>
<dbReference type="InterPro" id="IPR011009">
    <property type="entry name" value="Kinase-like_dom_sf"/>
</dbReference>
<dbReference type="InterPro" id="IPR004119">
    <property type="entry name" value="EcKL"/>
</dbReference>
<organism evidence="2 3">
    <name type="scientific">Zophobas morio</name>
    <dbReference type="NCBI Taxonomy" id="2755281"/>
    <lineage>
        <taxon>Eukaryota</taxon>
        <taxon>Metazoa</taxon>
        <taxon>Ecdysozoa</taxon>
        <taxon>Arthropoda</taxon>
        <taxon>Hexapoda</taxon>
        <taxon>Insecta</taxon>
        <taxon>Pterygota</taxon>
        <taxon>Neoptera</taxon>
        <taxon>Endopterygota</taxon>
        <taxon>Coleoptera</taxon>
        <taxon>Polyphaga</taxon>
        <taxon>Cucujiformia</taxon>
        <taxon>Tenebrionidae</taxon>
        <taxon>Zophobas</taxon>
    </lineage>
</organism>
<comment type="caution">
    <text evidence="2">The sequence shown here is derived from an EMBL/GenBank/DDBJ whole genome shotgun (WGS) entry which is preliminary data.</text>
</comment>
<gene>
    <name evidence="2" type="ORF">Zmor_012865</name>
</gene>
<dbReference type="Gene3D" id="3.90.1200.10">
    <property type="match status" value="1"/>
</dbReference>
<dbReference type="AlphaFoldDB" id="A0AA38IC31"/>
<evidence type="ECO:0000259" key="1">
    <source>
        <dbReference type="SMART" id="SM00587"/>
    </source>
</evidence>
<dbReference type="Pfam" id="PF02958">
    <property type="entry name" value="EcKL"/>
    <property type="match status" value="1"/>
</dbReference>
<proteinExistence type="predicted"/>
<evidence type="ECO:0000313" key="3">
    <source>
        <dbReference type="Proteomes" id="UP001168821"/>
    </source>
</evidence>
<dbReference type="Proteomes" id="UP001168821">
    <property type="component" value="Unassembled WGS sequence"/>
</dbReference>
<reference evidence="2" key="1">
    <citation type="journal article" date="2023" name="G3 (Bethesda)">
        <title>Whole genome assemblies of Zophobas morio and Tenebrio molitor.</title>
        <authorList>
            <person name="Kaur S."/>
            <person name="Stinson S.A."/>
            <person name="diCenzo G.C."/>
        </authorList>
    </citation>
    <scope>NUCLEOTIDE SEQUENCE</scope>
    <source>
        <strain evidence="2">QUZm001</strain>
    </source>
</reference>
<accession>A0AA38IC31</accession>
<name>A0AA38IC31_9CUCU</name>
<feature type="domain" description="CHK kinase-like" evidence="1">
    <location>
        <begin position="120"/>
        <end position="311"/>
    </location>
</feature>
<dbReference type="PANTHER" id="PTHR11012">
    <property type="entry name" value="PROTEIN KINASE-LIKE DOMAIN-CONTAINING"/>
    <property type="match status" value="1"/>
</dbReference>
<sequence length="388" mass="44765">MESINLSPFDCRKIVSKTLKTDDFTILSAQKTSLDEIGGYLGDHSSLKITIKHLGKNQTLNYFAKCLPSNPSQRNLALEINAFVKEDFFYGKFCDELTKHSVDLVDKIVPSCFYSRPNIVILEDLTTKGYTTLPPRFPFDTNFVKAGLSTLAKLHASGFLLQDKKSSKLCDDFDEFNTFFSDKPSVKKAIQLTRRGIEALIDVYDETLTQTKDKFKTKVLDGFDSRTLFGKSSTKFKSTICHGDLWKNNFMFKVEDKIECVLVDFQSYRYAPPGQDVMTFLHFVTSEEVRTKHFDEFVEFYYDELVDNLGVGVLSKREFVESCRYFKEFALIQALGRCQMVGVPDQTKTVTFDDRYNFVKTMCQSDPVFRQINFEAVRELRRFYELNP</sequence>
<dbReference type="PANTHER" id="PTHR11012:SF48">
    <property type="entry name" value="CHK KINASE-LIKE DOMAIN-CONTAINING PROTEIN-RELATED"/>
    <property type="match status" value="1"/>
</dbReference>
<dbReference type="InterPro" id="IPR015897">
    <property type="entry name" value="CHK_kinase-like"/>
</dbReference>
<keyword evidence="3" id="KW-1185">Reference proteome</keyword>